<evidence type="ECO:0000256" key="4">
    <source>
        <dbReference type="ARBA" id="ARBA00022989"/>
    </source>
</evidence>
<proteinExistence type="inferred from homology"/>
<evidence type="ECO:0000313" key="8">
    <source>
        <dbReference type="Proteomes" id="UP001235939"/>
    </source>
</evidence>
<feature type="transmembrane region" description="Helical" evidence="6">
    <location>
        <begin position="261"/>
        <end position="279"/>
    </location>
</feature>
<gene>
    <name evidence="7" type="ORF">LAZ67_6003837</name>
</gene>
<protein>
    <submittedName>
        <fullName evidence="7">TMEM245</fullName>
    </submittedName>
</protein>
<feature type="transmembrane region" description="Helical" evidence="6">
    <location>
        <begin position="215"/>
        <end position="231"/>
    </location>
</feature>
<feature type="transmembrane region" description="Helical" evidence="6">
    <location>
        <begin position="450"/>
        <end position="473"/>
    </location>
</feature>
<evidence type="ECO:0000256" key="6">
    <source>
        <dbReference type="SAM" id="Phobius"/>
    </source>
</evidence>
<keyword evidence="8" id="KW-1185">Reference proteome</keyword>
<feature type="transmembrane region" description="Helical" evidence="6">
    <location>
        <begin position="291"/>
        <end position="312"/>
    </location>
</feature>
<evidence type="ECO:0000256" key="5">
    <source>
        <dbReference type="ARBA" id="ARBA00023136"/>
    </source>
</evidence>
<dbReference type="PANTHER" id="PTHR21716:SF4">
    <property type="entry name" value="TRANSMEMBRANE PROTEIN 245"/>
    <property type="match status" value="1"/>
</dbReference>
<dbReference type="EMBL" id="CP092868">
    <property type="protein sequence ID" value="UYV69501.1"/>
    <property type="molecule type" value="Genomic_DNA"/>
</dbReference>
<reference evidence="7 8" key="1">
    <citation type="submission" date="2022-01" db="EMBL/GenBank/DDBJ databases">
        <title>A chromosomal length assembly of Cordylochernes scorpioides.</title>
        <authorList>
            <person name="Zeh D."/>
            <person name="Zeh J."/>
        </authorList>
    </citation>
    <scope>NUCLEOTIDE SEQUENCE [LARGE SCALE GENOMIC DNA]</scope>
    <source>
        <strain evidence="7">IN4F17</strain>
        <tissue evidence="7">Whole Body</tissue>
    </source>
</reference>
<feature type="transmembrane region" description="Helical" evidence="6">
    <location>
        <begin position="51"/>
        <end position="73"/>
    </location>
</feature>
<dbReference type="Pfam" id="PF01594">
    <property type="entry name" value="AI-2E_transport"/>
    <property type="match status" value="1"/>
</dbReference>
<feature type="transmembrane region" description="Helical" evidence="6">
    <location>
        <begin position="413"/>
        <end position="430"/>
    </location>
</feature>
<keyword evidence="4 6" id="KW-1133">Transmembrane helix</keyword>
<comment type="similarity">
    <text evidence="2">Belongs to the autoinducer-2 exporter (AI-2E) (TC 2.A.86) family.</text>
</comment>
<dbReference type="Proteomes" id="UP001235939">
    <property type="component" value="Chromosome 06"/>
</dbReference>
<keyword evidence="5 6" id="KW-0472">Membrane</keyword>
<organism evidence="7 8">
    <name type="scientific">Cordylochernes scorpioides</name>
    <dbReference type="NCBI Taxonomy" id="51811"/>
    <lineage>
        <taxon>Eukaryota</taxon>
        <taxon>Metazoa</taxon>
        <taxon>Ecdysozoa</taxon>
        <taxon>Arthropoda</taxon>
        <taxon>Chelicerata</taxon>
        <taxon>Arachnida</taxon>
        <taxon>Pseudoscorpiones</taxon>
        <taxon>Cheliferoidea</taxon>
        <taxon>Chernetidae</taxon>
        <taxon>Cordylochernes</taxon>
    </lineage>
</organism>
<evidence type="ECO:0000256" key="2">
    <source>
        <dbReference type="ARBA" id="ARBA00009773"/>
    </source>
</evidence>
<accession>A0ABY6KKW7</accession>
<evidence type="ECO:0000256" key="1">
    <source>
        <dbReference type="ARBA" id="ARBA00004141"/>
    </source>
</evidence>
<dbReference type="PANTHER" id="PTHR21716">
    <property type="entry name" value="TRANSMEMBRANE PROTEIN"/>
    <property type="match status" value="1"/>
</dbReference>
<name>A0ABY6KKW7_9ARAC</name>
<evidence type="ECO:0000313" key="7">
    <source>
        <dbReference type="EMBL" id="UYV69501.1"/>
    </source>
</evidence>
<sequence>MSEDAKERLAVACKAREDVLLPPPIRNGVWRAIRAGDNIILRAVRSSLDTVTSVGVIIAVLVAAVMAGVFLAVQIYGESVHLVGVGSSLVNRTLVNNPEIQELLPESLQNLQAMFDSVLGDAYLYSRQWIANSVHRFIDDKDPARAAMLEKQILDLWDRVYHQWVSGNMTKMHRLTDVHHGGPLQRQQSASFDSLVDGFKTLNLELIATFIQENIGILMTCVFSTALFYLLCSSEDTYKPWEMFTRTLPSGTKLGQAVEESINGVFAASFKMAAFYGLYTWLTHTVFDVKVVYMPTVFSAVCGAIPFLGPYWSCLPAVLELWLVNGQIFRAIFMIAVQLAPTSFVDSAIYAEIKGSEDTYKPWEMFTRTLPSGTKLGQAVEESINGVFAASFKMAAFYGLYTWLTHTVFDVKVVYMPTVFSAVCGAIPFLGPYWSCLPAVLELWLVNGQIFRAIFMIAVQLAPTSFVDSAIYAEIKG</sequence>
<dbReference type="InterPro" id="IPR002549">
    <property type="entry name" value="AI-2E-like"/>
</dbReference>
<feature type="transmembrane region" description="Helical" evidence="6">
    <location>
        <begin position="383"/>
        <end position="401"/>
    </location>
</feature>
<comment type="subcellular location">
    <subcellularLocation>
        <location evidence="1">Membrane</location>
        <topology evidence="1">Multi-pass membrane protein</topology>
    </subcellularLocation>
</comment>
<keyword evidence="3 6" id="KW-0812">Transmembrane</keyword>
<evidence type="ECO:0000256" key="3">
    <source>
        <dbReference type="ARBA" id="ARBA00022692"/>
    </source>
</evidence>